<dbReference type="Proteomes" id="UP000006250">
    <property type="component" value="Unassembled WGS sequence"/>
</dbReference>
<sequence length="69" mass="8120">MTVVYKISMLLFIQFELSNHVELVFVRISRTLLIGSFRRMFRHKVLGAESLEFYNICAGFCRSLNQLEC</sequence>
<evidence type="ECO:0000313" key="1">
    <source>
        <dbReference type="EMBL" id="EFL50822.1"/>
    </source>
</evidence>
<protein>
    <submittedName>
        <fullName evidence="1">Uncharacterized protein</fullName>
    </submittedName>
</protein>
<accession>E1JXP9</accession>
<organism evidence="1 2">
    <name type="scientific">Solidesulfovibrio fructosivorans JJ]</name>
    <dbReference type="NCBI Taxonomy" id="596151"/>
    <lineage>
        <taxon>Bacteria</taxon>
        <taxon>Pseudomonadati</taxon>
        <taxon>Thermodesulfobacteriota</taxon>
        <taxon>Desulfovibrionia</taxon>
        <taxon>Desulfovibrionales</taxon>
        <taxon>Desulfovibrionaceae</taxon>
        <taxon>Solidesulfovibrio</taxon>
    </lineage>
</organism>
<name>E1JXP9_SOLFR</name>
<dbReference type="AlphaFoldDB" id="E1JXP9"/>
<keyword evidence="2" id="KW-1185">Reference proteome</keyword>
<proteinExistence type="predicted"/>
<gene>
    <name evidence="1" type="ORF">DesfrDRAFT_2398</name>
</gene>
<reference evidence="1 2" key="1">
    <citation type="submission" date="2010-08" db="EMBL/GenBank/DDBJ databases">
        <title>The draft genome of Desulfovibrio fructosovorans JJ.</title>
        <authorList>
            <consortium name="US DOE Joint Genome Institute (JGI-PGF)"/>
            <person name="Lucas S."/>
            <person name="Copeland A."/>
            <person name="Lapidus A."/>
            <person name="Cheng J.-F."/>
            <person name="Bruce D."/>
            <person name="Goodwin L."/>
            <person name="Pitluck S."/>
            <person name="Land M.L."/>
            <person name="Hauser L."/>
            <person name="Chang Y.-J."/>
            <person name="Jeffries C."/>
            <person name="Wall J.D."/>
            <person name="Stahl D.A."/>
            <person name="Arkin A.P."/>
            <person name="Dehal P."/>
            <person name="Stolyar S.M."/>
            <person name="Hazen T.C."/>
            <person name="Woyke T.J."/>
        </authorList>
    </citation>
    <scope>NUCLEOTIDE SEQUENCE [LARGE SCALE GENOMIC DNA]</scope>
    <source>
        <strain evidence="1 2">JJ</strain>
    </source>
</reference>
<dbReference type="EMBL" id="AECZ01000015">
    <property type="protein sequence ID" value="EFL50822.1"/>
    <property type="molecule type" value="Genomic_DNA"/>
</dbReference>
<comment type="caution">
    <text evidence="1">The sequence shown here is derived from an EMBL/GenBank/DDBJ whole genome shotgun (WGS) entry which is preliminary data.</text>
</comment>
<evidence type="ECO:0000313" key="2">
    <source>
        <dbReference type="Proteomes" id="UP000006250"/>
    </source>
</evidence>